<gene>
    <name evidence="1" type="ORF">M011DRAFT_466590</name>
</gene>
<dbReference type="PANTHER" id="PTHR40129:SF2">
    <property type="entry name" value="KETOPANTOATE REDUCTASE N-TERMINAL DOMAIN-CONTAINING PROTEIN"/>
    <property type="match status" value="1"/>
</dbReference>
<evidence type="ECO:0000313" key="1">
    <source>
        <dbReference type="EMBL" id="KAF2748831.1"/>
    </source>
</evidence>
<reference evidence="1" key="1">
    <citation type="journal article" date="2020" name="Stud. Mycol.">
        <title>101 Dothideomycetes genomes: a test case for predicting lifestyles and emergence of pathogens.</title>
        <authorList>
            <person name="Haridas S."/>
            <person name="Albert R."/>
            <person name="Binder M."/>
            <person name="Bloem J."/>
            <person name="Labutti K."/>
            <person name="Salamov A."/>
            <person name="Andreopoulos B."/>
            <person name="Baker S."/>
            <person name="Barry K."/>
            <person name="Bills G."/>
            <person name="Bluhm B."/>
            <person name="Cannon C."/>
            <person name="Castanera R."/>
            <person name="Culley D."/>
            <person name="Daum C."/>
            <person name="Ezra D."/>
            <person name="Gonzalez J."/>
            <person name="Henrissat B."/>
            <person name="Kuo A."/>
            <person name="Liang C."/>
            <person name="Lipzen A."/>
            <person name="Lutzoni F."/>
            <person name="Magnuson J."/>
            <person name="Mondo S."/>
            <person name="Nolan M."/>
            <person name="Ohm R."/>
            <person name="Pangilinan J."/>
            <person name="Park H.-J."/>
            <person name="Ramirez L."/>
            <person name="Alfaro M."/>
            <person name="Sun H."/>
            <person name="Tritt A."/>
            <person name="Yoshinaga Y."/>
            <person name="Zwiers L.-H."/>
            <person name="Turgeon B."/>
            <person name="Goodwin S."/>
            <person name="Spatafora J."/>
            <person name="Crous P."/>
            <person name="Grigoriev I."/>
        </authorList>
    </citation>
    <scope>NUCLEOTIDE SEQUENCE</scope>
    <source>
        <strain evidence="1">CBS 119925</strain>
    </source>
</reference>
<proteinExistence type="predicted"/>
<dbReference type="PANTHER" id="PTHR40129">
    <property type="entry name" value="KETOPANTOATE REDUCTASE N-TERMINAL DOMAIN-CONTAINING PROTEIN"/>
    <property type="match status" value="1"/>
</dbReference>
<evidence type="ECO:0000313" key="2">
    <source>
        <dbReference type="Proteomes" id="UP000799440"/>
    </source>
</evidence>
<sequence length="291" mass="32369">MLRAVPQSVDFLILGAGWTSQFLIPELENQNVTYAATTTSGRDNTIPFRFNPDSDDTKPYEGLPSAKTVLITFPLRGVGQSDLLTRLYRSVHGDEARWIQLGSTGIFSKEKDTSGGSDGWSDEDSPYDQTDARAIAEDELMQCVGGCVLNLCGLYGGERVPSTWIPRLAKTKEDVRARRSVHFVHGVDVARAVLAVHSKFSFGKRWIVTDLRVYDWWDLICSFSALAGSGDAAKNSKEVETRLQFARWVGELMVEEGVRALPREQAQLGRKLDGRGFWNAMGLWPVHSRLA</sequence>
<protein>
    <recommendedName>
        <fullName evidence="3">NAD(P)-binding protein</fullName>
    </recommendedName>
</protein>
<dbReference type="InterPro" id="IPR036291">
    <property type="entry name" value="NAD(P)-bd_dom_sf"/>
</dbReference>
<organism evidence="1 2">
    <name type="scientific">Sporormia fimetaria CBS 119925</name>
    <dbReference type="NCBI Taxonomy" id="1340428"/>
    <lineage>
        <taxon>Eukaryota</taxon>
        <taxon>Fungi</taxon>
        <taxon>Dikarya</taxon>
        <taxon>Ascomycota</taxon>
        <taxon>Pezizomycotina</taxon>
        <taxon>Dothideomycetes</taxon>
        <taxon>Pleosporomycetidae</taxon>
        <taxon>Pleosporales</taxon>
        <taxon>Sporormiaceae</taxon>
        <taxon>Sporormia</taxon>
    </lineage>
</organism>
<dbReference type="EMBL" id="MU006568">
    <property type="protein sequence ID" value="KAF2748831.1"/>
    <property type="molecule type" value="Genomic_DNA"/>
</dbReference>
<name>A0A6A6VHZ3_9PLEO</name>
<dbReference type="Gene3D" id="3.40.50.720">
    <property type="entry name" value="NAD(P)-binding Rossmann-like Domain"/>
    <property type="match status" value="1"/>
</dbReference>
<accession>A0A6A6VHZ3</accession>
<evidence type="ECO:0008006" key="3">
    <source>
        <dbReference type="Google" id="ProtNLM"/>
    </source>
</evidence>
<dbReference type="AlphaFoldDB" id="A0A6A6VHZ3"/>
<dbReference type="Proteomes" id="UP000799440">
    <property type="component" value="Unassembled WGS sequence"/>
</dbReference>
<dbReference type="SUPFAM" id="SSF51735">
    <property type="entry name" value="NAD(P)-binding Rossmann-fold domains"/>
    <property type="match status" value="1"/>
</dbReference>
<dbReference type="OrthoDB" id="674948at2759"/>
<keyword evidence="2" id="KW-1185">Reference proteome</keyword>